<dbReference type="AlphaFoldDB" id="A0AAN9GCZ1"/>
<organism evidence="2 3">
    <name type="scientific">Littorina saxatilis</name>
    <dbReference type="NCBI Taxonomy" id="31220"/>
    <lineage>
        <taxon>Eukaryota</taxon>
        <taxon>Metazoa</taxon>
        <taxon>Spiralia</taxon>
        <taxon>Lophotrochozoa</taxon>
        <taxon>Mollusca</taxon>
        <taxon>Gastropoda</taxon>
        <taxon>Caenogastropoda</taxon>
        <taxon>Littorinimorpha</taxon>
        <taxon>Littorinoidea</taxon>
        <taxon>Littorinidae</taxon>
        <taxon>Littorina</taxon>
    </lineage>
</organism>
<dbReference type="PANTHER" id="PTHR10697:SF13">
    <property type="entry name" value="RICIN B LECTIN DOMAIN-CONTAINING PROTEIN"/>
    <property type="match status" value="1"/>
</dbReference>
<dbReference type="GO" id="GO:0005509">
    <property type="term" value="F:calcium ion binding"/>
    <property type="evidence" value="ECO:0007669"/>
    <property type="project" value="InterPro"/>
</dbReference>
<dbReference type="PANTHER" id="PTHR10697">
    <property type="entry name" value="MAMMALIAN EPENDYMIN-RELATED PROTEIN 1"/>
    <property type="match status" value="1"/>
</dbReference>
<accession>A0AAN9GCZ1</accession>
<evidence type="ECO:0000313" key="2">
    <source>
        <dbReference type="EMBL" id="KAK7103756.1"/>
    </source>
</evidence>
<reference evidence="2 3" key="1">
    <citation type="submission" date="2024-02" db="EMBL/GenBank/DDBJ databases">
        <title>Chromosome-scale genome assembly of the rough periwinkle Littorina saxatilis.</title>
        <authorList>
            <person name="De Jode A."/>
            <person name="Faria R."/>
            <person name="Formenti G."/>
            <person name="Sims Y."/>
            <person name="Smith T.P."/>
            <person name="Tracey A."/>
            <person name="Wood J.M.D."/>
            <person name="Zagrodzka Z.B."/>
            <person name="Johannesson K."/>
            <person name="Butlin R.K."/>
            <person name="Leder E.H."/>
        </authorList>
    </citation>
    <scope>NUCLEOTIDE SEQUENCE [LARGE SCALE GENOMIC DNA]</scope>
    <source>
        <strain evidence="2">Snail1</strain>
        <tissue evidence="2">Muscle</tissue>
    </source>
</reference>
<dbReference type="EMBL" id="JBAMIC010000008">
    <property type="protein sequence ID" value="KAK7103756.1"/>
    <property type="molecule type" value="Genomic_DNA"/>
</dbReference>
<dbReference type="GO" id="GO:0005576">
    <property type="term" value="C:extracellular region"/>
    <property type="evidence" value="ECO:0007669"/>
    <property type="project" value="InterPro"/>
</dbReference>
<dbReference type="InterPro" id="IPR001299">
    <property type="entry name" value="Ependymin"/>
</dbReference>
<evidence type="ECO:0000313" key="3">
    <source>
        <dbReference type="Proteomes" id="UP001374579"/>
    </source>
</evidence>
<sequence>MQGLAVVAAVLGSLMVLAQCQTPCCFPTKFNVSLTDLATINSDTIMVSTLEVDFAAEKQRASTYTLDTQSGTSTFLATEVLDFSKGKMYVVEERNPSLCTEKFVSLKPQQCVPAGAQYMGGTYLGPRLGGLQYDGWRYKIPGSDSVFTTAFTKLGCVPLVQGITSSEIQNGLFFFTTFGEGLASPIDIPEACKHI</sequence>
<feature type="chain" id="PRO_5042828352" evidence="1">
    <location>
        <begin position="21"/>
        <end position="195"/>
    </location>
</feature>
<dbReference type="Proteomes" id="UP001374579">
    <property type="component" value="Unassembled WGS sequence"/>
</dbReference>
<protein>
    <submittedName>
        <fullName evidence="2">Uncharacterized protein</fullName>
    </submittedName>
</protein>
<gene>
    <name evidence="2" type="ORF">V1264_018592</name>
</gene>
<keyword evidence="3" id="KW-1185">Reference proteome</keyword>
<dbReference type="Pfam" id="PF00811">
    <property type="entry name" value="Ependymin"/>
    <property type="match status" value="1"/>
</dbReference>
<feature type="signal peptide" evidence="1">
    <location>
        <begin position="1"/>
        <end position="20"/>
    </location>
</feature>
<name>A0AAN9GCZ1_9CAEN</name>
<comment type="caution">
    <text evidence="2">The sequence shown here is derived from an EMBL/GenBank/DDBJ whole genome shotgun (WGS) entry which is preliminary data.</text>
</comment>
<proteinExistence type="predicted"/>
<dbReference type="GO" id="GO:0005764">
    <property type="term" value="C:lysosome"/>
    <property type="evidence" value="ECO:0007669"/>
    <property type="project" value="TreeGrafter"/>
</dbReference>
<evidence type="ECO:0000256" key="1">
    <source>
        <dbReference type="SAM" id="SignalP"/>
    </source>
</evidence>
<dbReference type="GO" id="GO:0007160">
    <property type="term" value="P:cell-matrix adhesion"/>
    <property type="evidence" value="ECO:0007669"/>
    <property type="project" value="InterPro"/>
</dbReference>
<keyword evidence="1" id="KW-0732">Signal</keyword>